<gene>
    <name evidence="2" type="ORF">PR048_028727</name>
</gene>
<name>A0ABQ9GBE2_9NEOP</name>
<protein>
    <submittedName>
        <fullName evidence="2">Uncharacterized protein</fullName>
    </submittedName>
</protein>
<evidence type="ECO:0000313" key="2">
    <source>
        <dbReference type="EMBL" id="KAJ8869730.1"/>
    </source>
</evidence>
<evidence type="ECO:0000313" key="3">
    <source>
        <dbReference type="Proteomes" id="UP001159363"/>
    </source>
</evidence>
<accession>A0ABQ9GBE2</accession>
<sequence length="530" mass="59733">MCDHLARAPVQECQCIFACVFTNLPVWGTGSAGRRPVVGNSRIDGATVPEIRVAAVTFPEQQTCATTWLAHPCRSASASLPVCLLTCPFGALEVLDGGQLWATAPMSVIEVNMERRRNEGAWGTGVPRENSPTNDIVRHDSHLRKSEGERERERELTGKWWPLATVCRTLQFLVSEDVPAQRRKARYKDKIHYCMPTADRWLAFGLVKICGDLRQLSRGEAPMQLHVYFPHFPPPPSNLSDGFRQLKPQRELNPVPSQPPVAESSYWWPSDPRQPPDPPDFSSSHTSEEKDQRGRGLGNSIHLFHGAAFTCFTGLDYSPSTYRQTGFDSRWGCSRIFTCGNRAGRYRWSVGFLGYLPLPPPLHSDAALYSPLFIRVGSQGLDHLFHQIHVWKLRRLDLQGVETAMDGYVVQIFEIVGPRSVVMYTSHTKQFGAPISCEPFLENNFLFGDAHQVSKLSFRLEWVFPLRNSIHSPNQRVVLDIFGLHASGRVHCRIIIANEFWQYLKPLVATICCEMLTHLVLQNPVAPLDN</sequence>
<feature type="region of interest" description="Disordered" evidence="1">
    <location>
        <begin position="250"/>
        <end position="296"/>
    </location>
</feature>
<organism evidence="2 3">
    <name type="scientific">Dryococelus australis</name>
    <dbReference type="NCBI Taxonomy" id="614101"/>
    <lineage>
        <taxon>Eukaryota</taxon>
        <taxon>Metazoa</taxon>
        <taxon>Ecdysozoa</taxon>
        <taxon>Arthropoda</taxon>
        <taxon>Hexapoda</taxon>
        <taxon>Insecta</taxon>
        <taxon>Pterygota</taxon>
        <taxon>Neoptera</taxon>
        <taxon>Polyneoptera</taxon>
        <taxon>Phasmatodea</taxon>
        <taxon>Verophasmatodea</taxon>
        <taxon>Anareolatae</taxon>
        <taxon>Phasmatidae</taxon>
        <taxon>Eurycanthinae</taxon>
        <taxon>Dryococelus</taxon>
    </lineage>
</organism>
<dbReference type="Proteomes" id="UP001159363">
    <property type="component" value="Chromosome 12"/>
</dbReference>
<keyword evidence="3" id="KW-1185">Reference proteome</keyword>
<reference evidence="2 3" key="1">
    <citation type="submission" date="2023-02" db="EMBL/GenBank/DDBJ databases">
        <title>LHISI_Scaffold_Assembly.</title>
        <authorList>
            <person name="Stuart O.P."/>
            <person name="Cleave R."/>
            <person name="Magrath M.J.L."/>
            <person name="Mikheyev A.S."/>
        </authorList>
    </citation>
    <scope>NUCLEOTIDE SEQUENCE [LARGE SCALE GENOMIC DNA]</scope>
    <source>
        <strain evidence="2">Daus_M_001</strain>
        <tissue evidence="2">Leg muscle</tissue>
    </source>
</reference>
<feature type="region of interest" description="Disordered" evidence="1">
    <location>
        <begin position="120"/>
        <end position="151"/>
    </location>
</feature>
<dbReference type="EMBL" id="JARBHB010000013">
    <property type="protein sequence ID" value="KAJ8869730.1"/>
    <property type="molecule type" value="Genomic_DNA"/>
</dbReference>
<proteinExistence type="predicted"/>
<evidence type="ECO:0000256" key="1">
    <source>
        <dbReference type="SAM" id="MobiDB-lite"/>
    </source>
</evidence>
<comment type="caution">
    <text evidence="2">The sequence shown here is derived from an EMBL/GenBank/DDBJ whole genome shotgun (WGS) entry which is preliminary data.</text>
</comment>
<feature type="compositionally biased region" description="Basic and acidic residues" evidence="1">
    <location>
        <begin position="136"/>
        <end position="151"/>
    </location>
</feature>